<keyword evidence="1" id="KW-0732">Signal</keyword>
<organism evidence="2 3">
    <name type="scientific">Sistotremastrum suecicum HHB10207 ss-3</name>
    <dbReference type="NCBI Taxonomy" id="1314776"/>
    <lineage>
        <taxon>Eukaryota</taxon>
        <taxon>Fungi</taxon>
        <taxon>Dikarya</taxon>
        <taxon>Basidiomycota</taxon>
        <taxon>Agaricomycotina</taxon>
        <taxon>Agaricomycetes</taxon>
        <taxon>Sistotremastrales</taxon>
        <taxon>Sistotremastraceae</taxon>
        <taxon>Sistotremastrum</taxon>
    </lineage>
</organism>
<evidence type="ECO:0000313" key="3">
    <source>
        <dbReference type="Proteomes" id="UP000076798"/>
    </source>
</evidence>
<dbReference type="AlphaFoldDB" id="A0A166BLG6"/>
<gene>
    <name evidence="2" type="ORF">SISSUDRAFT_1063599</name>
</gene>
<keyword evidence="3" id="KW-1185">Reference proteome</keyword>
<dbReference type="EMBL" id="KV428105">
    <property type="protein sequence ID" value="KZT36518.1"/>
    <property type="molecule type" value="Genomic_DNA"/>
</dbReference>
<evidence type="ECO:0000313" key="2">
    <source>
        <dbReference type="EMBL" id="KZT36518.1"/>
    </source>
</evidence>
<dbReference type="Proteomes" id="UP000076798">
    <property type="component" value="Unassembled WGS sequence"/>
</dbReference>
<feature type="signal peptide" evidence="1">
    <location>
        <begin position="1"/>
        <end position="28"/>
    </location>
</feature>
<accession>A0A166BLG6</accession>
<feature type="chain" id="PRO_5007871265" evidence="1">
    <location>
        <begin position="29"/>
        <end position="217"/>
    </location>
</feature>
<name>A0A166BLG6_9AGAM</name>
<sequence length="217" mass="24128">MDQNPDSKSGPICCVSFIALLVLQVNLVDEISNSCPSVFMNESTYQNLSPLHHSVPAFLRSATPAQAPAITFMTRFLHERLRYGAQLLSCNTNLVYVLQRFRDRCFGSPGRRDWAKTAKSNRAQIQSPTSSLPSTLNGIDPHLFTPLARLNLSTSLNALLIDELHLDYVGLRRRGMLNPVHYNSPGPLSDLCGLSDKMGFFLSSSRFVFVAIILYPP</sequence>
<proteinExistence type="predicted"/>
<evidence type="ECO:0000256" key="1">
    <source>
        <dbReference type="SAM" id="SignalP"/>
    </source>
</evidence>
<reference evidence="2 3" key="1">
    <citation type="journal article" date="2016" name="Mol. Biol. Evol.">
        <title>Comparative Genomics of Early-Diverging Mushroom-Forming Fungi Provides Insights into the Origins of Lignocellulose Decay Capabilities.</title>
        <authorList>
            <person name="Nagy L.G."/>
            <person name="Riley R."/>
            <person name="Tritt A."/>
            <person name="Adam C."/>
            <person name="Daum C."/>
            <person name="Floudas D."/>
            <person name="Sun H."/>
            <person name="Yadav J.S."/>
            <person name="Pangilinan J."/>
            <person name="Larsson K.H."/>
            <person name="Matsuura K."/>
            <person name="Barry K."/>
            <person name="Labutti K."/>
            <person name="Kuo R."/>
            <person name="Ohm R.A."/>
            <person name="Bhattacharya S.S."/>
            <person name="Shirouzu T."/>
            <person name="Yoshinaga Y."/>
            <person name="Martin F.M."/>
            <person name="Grigoriev I.V."/>
            <person name="Hibbett D.S."/>
        </authorList>
    </citation>
    <scope>NUCLEOTIDE SEQUENCE [LARGE SCALE GENOMIC DNA]</scope>
    <source>
        <strain evidence="2 3">HHB10207 ss-3</strain>
    </source>
</reference>
<protein>
    <submittedName>
        <fullName evidence="2">Uncharacterized protein</fullName>
    </submittedName>
</protein>